<feature type="transmembrane region" description="Helical" evidence="1">
    <location>
        <begin position="381"/>
        <end position="399"/>
    </location>
</feature>
<feature type="transmembrane region" description="Helical" evidence="1">
    <location>
        <begin position="324"/>
        <end position="348"/>
    </location>
</feature>
<feature type="transmembrane region" description="Helical" evidence="1">
    <location>
        <begin position="406"/>
        <end position="429"/>
    </location>
</feature>
<proteinExistence type="predicted"/>
<name>A0A344LCV4_9PSEU</name>
<reference evidence="2 3" key="1">
    <citation type="submission" date="2016-04" db="EMBL/GenBank/DDBJ databases">
        <title>Complete genome sequence and analysis of deep-sea sediment isolate, Amycolatopsis sp. WP1.</title>
        <authorList>
            <person name="Wang H."/>
            <person name="Chen S."/>
            <person name="Wu Q."/>
        </authorList>
    </citation>
    <scope>NUCLEOTIDE SEQUENCE [LARGE SCALE GENOMIC DNA]</scope>
    <source>
        <strain evidence="2 3">WP1</strain>
    </source>
</reference>
<organism evidence="2 3">
    <name type="scientific">Amycolatopsis albispora</name>
    <dbReference type="NCBI Taxonomy" id="1804986"/>
    <lineage>
        <taxon>Bacteria</taxon>
        <taxon>Bacillati</taxon>
        <taxon>Actinomycetota</taxon>
        <taxon>Actinomycetes</taxon>
        <taxon>Pseudonocardiales</taxon>
        <taxon>Pseudonocardiaceae</taxon>
        <taxon>Amycolatopsis</taxon>
    </lineage>
</organism>
<feature type="transmembrane region" description="Helical" evidence="1">
    <location>
        <begin position="70"/>
        <end position="88"/>
    </location>
</feature>
<dbReference type="OrthoDB" id="3251757at2"/>
<dbReference type="Proteomes" id="UP000250434">
    <property type="component" value="Chromosome"/>
</dbReference>
<feature type="transmembrane region" description="Helical" evidence="1">
    <location>
        <begin position="250"/>
        <end position="268"/>
    </location>
</feature>
<accession>A0A344LCV4</accession>
<dbReference type="KEGG" id="aab:A4R43_28175"/>
<keyword evidence="3" id="KW-1185">Reference proteome</keyword>
<feature type="transmembrane region" description="Helical" evidence="1">
    <location>
        <begin position="280"/>
        <end position="304"/>
    </location>
</feature>
<feature type="transmembrane region" description="Helical" evidence="1">
    <location>
        <begin position="198"/>
        <end position="219"/>
    </location>
</feature>
<dbReference type="AlphaFoldDB" id="A0A344LCV4"/>
<gene>
    <name evidence="2" type="ORF">A4R43_28175</name>
</gene>
<keyword evidence="1" id="KW-0472">Membrane</keyword>
<protein>
    <submittedName>
        <fullName evidence="2">Copper-transporting ATPase</fullName>
    </submittedName>
</protein>
<evidence type="ECO:0000313" key="2">
    <source>
        <dbReference type="EMBL" id="AXB45878.1"/>
    </source>
</evidence>
<keyword evidence="1" id="KW-1133">Transmembrane helix</keyword>
<evidence type="ECO:0000313" key="3">
    <source>
        <dbReference type="Proteomes" id="UP000250434"/>
    </source>
</evidence>
<dbReference type="EMBL" id="CP015163">
    <property type="protein sequence ID" value="AXB45878.1"/>
    <property type="molecule type" value="Genomic_DNA"/>
</dbReference>
<feature type="transmembrane region" description="Helical" evidence="1">
    <location>
        <begin position="37"/>
        <end position="58"/>
    </location>
</feature>
<dbReference type="InterPro" id="IPR046671">
    <property type="entry name" value="DUF6541"/>
</dbReference>
<dbReference type="RefSeq" id="WP_113695108.1">
    <property type="nucleotide sequence ID" value="NZ_CP015163.1"/>
</dbReference>
<sequence length="654" mass="69527">MPTPDTFWTSLSTISVYLVVLAVPGGLIGIGAGLRGWALAGLAPLFTYFSLGSAGPWLSMAGLPYNTATAAAFSLLIAGLAFGVRMLARSRGWVSKVPEPKGPTWSRRAHAAVIGCVLLATALSMIVVLSAADGASSVFQRWDTVYHANGIRYIAETGDGSLVGMSTINWYPDGSFYPNAYHLVGALVYSISGASIPAALNGITVPIAGIFALSLVAAIRQFGGRAAFAGSAAIVAGAATTGAYESVSSGLLPFALGIVLTPLAAVALQRFLTRPDVESGMVFTLTIVGLLLAHSSALFGAILFTVPLLLQRWFRREGVWWRDLLRMVPAGVAALVLAAPQILGAIAFTSSSYPYIPWASDIPVSSALAQLLTFRQVLQEPQMVLCVLLVAGILTARALGSMRWVAFSALLLSGIFVLVACYGALPWVISFSRPWWNDRYRLMSLAAIPLCLLAAHGLAELQRLLAKVAAGWDWVKARPRLPARIGVASAVLLVSVLAVGTNGFYTTANATAVAYAYHNGPESVGRPVPVTDFEVDAMREMGKFAVPGEKVLNDRLDGTAWLFAISGVRPVAGHYDPGVAPPDATYLSNHFREYDTNPEVRAAVERLNVHHVLLGSGSIKPDVLRAPGLRDLDGLPFLEKIYANPDAMIYRILR</sequence>
<feature type="transmembrane region" description="Helical" evidence="1">
    <location>
        <begin position="481"/>
        <end position="505"/>
    </location>
</feature>
<evidence type="ECO:0000256" key="1">
    <source>
        <dbReference type="SAM" id="Phobius"/>
    </source>
</evidence>
<feature type="transmembrane region" description="Helical" evidence="1">
    <location>
        <begin position="6"/>
        <end position="30"/>
    </location>
</feature>
<feature type="transmembrane region" description="Helical" evidence="1">
    <location>
        <begin position="109"/>
        <end position="132"/>
    </location>
</feature>
<dbReference type="Pfam" id="PF20176">
    <property type="entry name" value="DUF6541"/>
    <property type="match status" value="1"/>
</dbReference>
<keyword evidence="1" id="KW-0812">Transmembrane</keyword>
<feature type="transmembrane region" description="Helical" evidence="1">
    <location>
        <begin position="441"/>
        <end position="461"/>
    </location>
</feature>